<evidence type="ECO:0000313" key="2">
    <source>
        <dbReference type="EMBL" id="EFX88536.1"/>
    </source>
</evidence>
<dbReference type="AlphaFoldDB" id="E9FVD8"/>
<evidence type="ECO:0000256" key="1">
    <source>
        <dbReference type="SAM" id="MobiDB-lite"/>
    </source>
</evidence>
<organism evidence="2 3">
    <name type="scientific">Daphnia pulex</name>
    <name type="common">Water flea</name>
    <dbReference type="NCBI Taxonomy" id="6669"/>
    <lineage>
        <taxon>Eukaryota</taxon>
        <taxon>Metazoa</taxon>
        <taxon>Ecdysozoa</taxon>
        <taxon>Arthropoda</taxon>
        <taxon>Crustacea</taxon>
        <taxon>Branchiopoda</taxon>
        <taxon>Diplostraca</taxon>
        <taxon>Cladocera</taxon>
        <taxon>Anomopoda</taxon>
        <taxon>Daphniidae</taxon>
        <taxon>Daphnia</taxon>
    </lineage>
</organism>
<reference evidence="2 3" key="1">
    <citation type="journal article" date="2011" name="Science">
        <title>The ecoresponsive genome of Daphnia pulex.</title>
        <authorList>
            <person name="Colbourne J.K."/>
            <person name="Pfrender M.E."/>
            <person name="Gilbert D."/>
            <person name="Thomas W.K."/>
            <person name="Tucker A."/>
            <person name="Oakley T.H."/>
            <person name="Tokishita S."/>
            <person name="Aerts A."/>
            <person name="Arnold G.J."/>
            <person name="Basu M.K."/>
            <person name="Bauer D.J."/>
            <person name="Caceres C.E."/>
            <person name="Carmel L."/>
            <person name="Casola C."/>
            <person name="Choi J.H."/>
            <person name="Detter J.C."/>
            <person name="Dong Q."/>
            <person name="Dusheyko S."/>
            <person name="Eads B.D."/>
            <person name="Frohlich T."/>
            <person name="Geiler-Samerotte K.A."/>
            <person name="Gerlach D."/>
            <person name="Hatcher P."/>
            <person name="Jogdeo S."/>
            <person name="Krijgsveld J."/>
            <person name="Kriventseva E.V."/>
            <person name="Kultz D."/>
            <person name="Laforsch C."/>
            <person name="Lindquist E."/>
            <person name="Lopez J."/>
            <person name="Manak J.R."/>
            <person name="Muller J."/>
            <person name="Pangilinan J."/>
            <person name="Patwardhan R.P."/>
            <person name="Pitluck S."/>
            <person name="Pritham E.J."/>
            <person name="Rechtsteiner A."/>
            <person name="Rho M."/>
            <person name="Rogozin I.B."/>
            <person name="Sakarya O."/>
            <person name="Salamov A."/>
            <person name="Schaack S."/>
            <person name="Shapiro H."/>
            <person name="Shiga Y."/>
            <person name="Skalitzky C."/>
            <person name="Smith Z."/>
            <person name="Souvorov A."/>
            <person name="Sung W."/>
            <person name="Tang Z."/>
            <person name="Tsuchiya D."/>
            <person name="Tu H."/>
            <person name="Vos H."/>
            <person name="Wang M."/>
            <person name="Wolf Y.I."/>
            <person name="Yamagata H."/>
            <person name="Yamada T."/>
            <person name="Ye Y."/>
            <person name="Shaw J.R."/>
            <person name="Andrews J."/>
            <person name="Crease T.J."/>
            <person name="Tang H."/>
            <person name="Lucas S.M."/>
            <person name="Robertson H.M."/>
            <person name="Bork P."/>
            <person name="Koonin E.V."/>
            <person name="Zdobnov E.M."/>
            <person name="Grigoriev I.V."/>
            <person name="Lynch M."/>
            <person name="Boore J.L."/>
        </authorList>
    </citation>
    <scope>NUCLEOTIDE SEQUENCE [LARGE SCALE GENOMIC DNA]</scope>
</reference>
<dbReference type="HOGENOM" id="CLU_3126462_0_0_1"/>
<protein>
    <submittedName>
        <fullName evidence="2">Uncharacterized protein</fullName>
    </submittedName>
</protein>
<keyword evidence="3" id="KW-1185">Reference proteome</keyword>
<dbReference type="EMBL" id="GL732525">
    <property type="protein sequence ID" value="EFX88536.1"/>
    <property type="molecule type" value="Genomic_DNA"/>
</dbReference>
<accession>E9FVD8</accession>
<feature type="region of interest" description="Disordered" evidence="1">
    <location>
        <begin position="29"/>
        <end position="50"/>
    </location>
</feature>
<proteinExistence type="predicted"/>
<evidence type="ECO:0000313" key="3">
    <source>
        <dbReference type="Proteomes" id="UP000000305"/>
    </source>
</evidence>
<sequence>MFRSPSLIVGREIAHRFRAIAQGSRVAARPLSLKSGEDGRRSASSALAER</sequence>
<gene>
    <name evidence="2" type="ORF">DAPPUDRAFT_233663</name>
</gene>
<dbReference type="KEGG" id="dpx:DAPPUDRAFT_233663"/>
<dbReference type="InParanoid" id="E9FVD8"/>
<name>E9FVD8_DAPPU</name>
<dbReference type="Proteomes" id="UP000000305">
    <property type="component" value="Unassembled WGS sequence"/>
</dbReference>